<dbReference type="InterPro" id="IPR016071">
    <property type="entry name" value="Staphylococal_nuclease_OB-fold"/>
</dbReference>
<evidence type="ECO:0000256" key="1">
    <source>
        <dbReference type="SAM" id="Coils"/>
    </source>
</evidence>
<keyword evidence="5" id="KW-1185">Reference proteome</keyword>
<evidence type="ECO:0000313" key="4">
    <source>
        <dbReference type="EnsemblMetazoa" id="GBRI044926-PA"/>
    </source>
</evidence>
<reference evidence="4" key="2">
    <citation type="submission" date="2020-05" db="UniProtKB">
        <authorList>
            <consortium name="EnsemblMetazoa"/>
        </authorList>
    </citation>
    <scope>IDENTIFICATION</scope>
    <source>
        <strain evidence="4">IAEA</strain>
    </source>
</reference>
<dbReference type="SMART" id="SM00318">
    <property type="entry name" value="SNc"/>
    <property type="match status" value="2"/>
</dbReference>
<protein>
    <recommendedName>
        <fullName evidence="3">TNase-like domain-containing protein</fullName>
    </recommendedName>
</protein>
<dbReference type="GO" id="GO:0006402">
    <property type="term" value="P:mRNA catabolic process"/>
    <property type="evidence" value="ECO:0007669"/>
    <property type="project" value="TreeGrafter"/>
</dbReference>
<feature type="coiled-coil region" evidence="1">
    <location>
        <begin position="564"/>
        <end position="591"/>
    </location>
</feature>
<accession>A0A1A9X5I3</accession>
<keyword evidence="1" id="KW-0175">Coiled coil</keyword>
<sequence length="648" mass="73006">MLNYQQHSTVEQQISNVASTGGGGGGGANTKPLNSDSIISATTAEANNNFSLNFYPIQAQARTTILQTHIAHNAVNEVGNTSPTTATTATFLIEKGSENTKRFSVNNLLELAQDCHQIASKLQIQHLHHQHQHQHQNNHETNQQHYQQRTHNHHNHHHHHNHPHNQHQQQAAIPHENNLHLINNQKKKKEAFGLARDYFDGAYMYIYSNRKYAFVWCGDETGENVVQTMVKEGLDQAKHADRGKWSNVNPAKKIREIKGTQENPAHIFKLYNGEPVRAIIEHVRDGSTVRAFLLLDFYYITLMISVIRCPGVKLDQEGTVVEVFNGDDINVKLPYGLTKKVFFSSIRIPRDTRSVVGADGEEVIKAPPRGKIVIRNFFSREFLRKKLVGKKVQCVLDYNSPARDNFPEKCCYTVLIGGQDVAEAMAAKGLASYVIVRTMINDLVMVNCMLLHVNDLTLDHSRIKVQYLPSWQRALRTEGIVKFVAGGSRIRLYIPKDSCLVTFLLAGISCPHEALAFTRDRVLQRDVSVHIDTTDKNATSVIGWLWLNNNVNLSVALVEEGLANVHLNAEKSEYYRMLKNAEDRAKAVKKNVWANYVEKVVEEKPVAKEVEGKVISERKVQLEDVIVTEITENLSFFAQSCASGAKLL</sequence>
<evidence type="ECO:0000313" key="5">
    <source>
        <dbReference type="Proteomes" id="UP000091820"/>
    </source>
</evidence>
<evidence type="ECO:0000256" key="2">
    <source>
        <dbReference type="SAM" id="MobiDB-lite"/>
    </source>
</evidence>
<dbReference type="GO" id="GO:0005634">
    <property type="term" value="C:nucleus"/>
    <property type="evidence" value="ECO:0007669"/>
    <property type="project" value="TreeGrafter"/>
</dbReference>
<dbReference type="PROSITE" id="PS50830">
    <property type="entry name" value="TNASE_3"/>
    <property type="match status" value="1"/>
</dbReference>
<dbReference type="EnsemblMetazoa" id="GBRI044926-RA">
    <property type="protein sequence ID" value="GBRI044926-PA"/>
    <property type="gene ID" value="GBRI044926"/>
</dbReference>
<dbReference type="GO" id="GO:0003723">
    <property type="term" value="F:RNA binding"/>
    <property type="evidence" value="ECO:0007669"/>
    <property type="project" value="TreeGrafter"/>
</dbReference>
<dbReference type="Proteomes" id="UP000091820">
    <property type="component" value="Unassembled WGS sequence"/>
</dbReference>
<feature type="region of interest" description="Disordered" evidence="2">
    <location>
        <begin position="126"/>
        <end position="170"/>
    </location>
</feature>
<dbReference type="STRING" id="37001.A0A1A9X5I3"/>
<dbReference type="AlphaFoldDB" id="A0A1A9X5I3"/>
<feature type="compositionally biased region" description="Basic residues" evidence="2">
    <location>
        <begin position="148"/>
        <end position="165"/>
    </location>
</feature>
<dbReference type="SUPFAM" id="SSF50199">
    <property type="entry name" value="Staphylococcal nuclease"/>
    <property type="match status" value="2"/>
</dbReference>
<reference evidence="5" key="1">
    <citation type="submission" date="2014-03" db="EMBL/GenBank/DDBJ databases">
        <authorList>
            <person name="Aksoy S."/>
            <person name="Warren W."/>
            <person name="Wilson R.K."/>
        </authorList>
    </citation>
    <scope>NUCLEOTIDE SEQUENCE [LARGE SCALE GENOMIC DNA]</scope>
    <source>
        <strain evidence="5">IAEA</strain>
    </source>
</reference>
<feature type="compositionally biased region" description="Basic residues" evidence="2">
    <location>
        <begin position="126"/>
        <end position="136"/>
    </location>
</feature>
<evidence type="ECO:0000259" key="3">
    <source>
        <dbReference type="PROSITE" id="PS50830"/>
    </source>
</evidence>
<feature type="domain" description="TNase-like" evidence="3">
    <location>
        <begin position="475"/>
        <end position="595"/>
    </location>
</feature>
<dbReference type="GO" id="GO:0005829">
    <property type="term" value="C:cytosol"/>
    <property type="evidence" value="ECO:0007669"/>
    <property type="project" value="TreeGrafter"/>
</dbReference>
<dbReference type="VEuPathDB" id="VectorBase:GBRI044926"/>
<organism evidence="4 5">
    <name type="scientific">Glossina brevipalpis</name>
    <dbReference type="NCBI Taxonomy" id="37001"/>
    <lineage>
        <taxon>Eukaryota</taxon>
        <taxon>Metazoa</taxon>
        <taxon>Ecdysozoa</taxon>
        <taxon>Arthropoda</taxon>
        <taxon>Hexapoda</taxon>
        <taxon>Insecta</taxon>
        <taxon>Pterygota</taxon>
        <taxon>Neoptera</taxon>
        <taxon>Endopterygota</taxon>
        <taxon>Diptera</taxon>
        <taxon>Brachycera</taxon>
        <taxon>Muscomorpha</taxon>
        <taxon>Hippoboscoidea</taxon>
        <taxon>Glossinidae</taxon>
        <taxon>Glossina</taxon>
    </lineage>
</organism>
<dbReference type="PANTHER" id="PTHR12302">
    <property type="entry name" value="EBNA2 BINDING PROTEIN P100"/>
    <property type="match status" value="1"/>
</dbReference>
<dbReference type="Gene3D" id="2.40.50.90">
    <property type="match status" value="3"/>
</dbReference>
<dbReference type="Pfam" id="PF00565">
    <property type="entry name" value="SNase"/>
    <property type="match status" value="1"/>
</dbReference>
<dbReference type="GO" id="GO:0004518">
    <property type="term" value="F:nuclease activity"/>
    <property type="evidence" value="ECO:0007669"/>
    <property type="project" value="TreeGrafter"/>
</dbReference>
<dbReference type="InterPro" id="IPR035437">
    <property type="entry name" value="SNase_OB-fold_sf"/>
</dbReference>
<name>A0A1A9X5I3_9MUSC</name>
<proteinExistence type="predicted"/>
<dbReference type="PANTHER" id="PTHR12302:SF2">
    <property type="entry name" value="STAPHYLOCOCCAL NUCLEASE DOMAIN-CONTAINING PROTEIN 1"/>
    <property type="match status" value="1"/>
</dbReference>